<comment type="caution">
    <text evidence="1">The sequence shown here is derived from an EMBL/GenBank/DDBJ whole genome shotgun (WGS) entry which is preliminary data.</text>
</comment>
<feature type="non-terminal residue" evidence="1">
    <location>
        <position position="51"/>
    </location>
</feature>
<evidence type="ECO:0000313" key="1">
    <source>
        <dbReference type="EMBL" id="GAH10104.1"/>
    </source>
</evidence>
<dbReference type="AlphaFoldDB" id="X1DYW1"/>
<name>X1DYW1_9ZZZZ</name>
<gene>
    <name evidence="1" type="ORF">S01H4_64401</name>
</gene>
<dbReference type="EMBL" id="BART01039042">
    <property type="protein sequence ID" value="GAH10104.1"/>
    <property type="molecule type" value="Genomic_DNA"/>
</dbReference>
<organism evidence="1">
    <name type="scientific">marine sediment metagenome</name>
    <dbReference type="NCBI Taxonomy" id="412755"/>
    <lineage>
        <taxon>unclassified sequences</taxon>
        <taxon>metagenomes</taxon>
        <taxon>ecological metagenomes</taxon>
    </lineage>
</organism>
<proteinExistence type="predicted"/>
<reference evidence="1" key="1">
    <citation type="journal article" date="2014" name="Front. Microbiol.">
        <title>High frequency of phylogenetically diverse reductive dehalogenase-homologous genes in deep subseafloor sedimentary metagenomes.</title>
        <authorList>
            <person name="Kawai M."/>
            <person name="Futagami T."/>
            <person name="Toyoda A."/>
            <person name="Takaki Y."/>
            <person name="Nishi S."/>
            <person name="Hori S."/>
            <person name="Arai W."/>
            <person name="Tsubouchi T."/>
            <person name="Morono Y."/>
            <person name="Uchiyama I."/>
            <person name="Ito T."/>
            <person name="Fujiyama A."/>
            <person name="Inagaki F."/>
            <person name="Takami H."/>
        </authorList>
    </citation>
    <scope>NUCLEOTIDE SEQUENCE</scope>
    <source>
        <strain evidence="1">Expedition CK06-06</strain>
    </source>
</reference>
<protein>
    <submittedName>
        <fullName evidence="1">Uncharacterized protein</fullName>
    </submittedName>
</protein>
<sequence>MEGVEEFLKILDLEVQNNSYNKIPDYKKRKVFYSIPPNTLKSIARDKYNSG</sequence>
<accession>X1DYW1</accession>